<evidence type="ECO:0000313" key="4">
    <source>
        <dbReference type="EMBL" id="MBL7629049.1"/>
    </source>
</evidence>
<keyword evidence="5" id="KW-1185">Reference proteome</keyword>
<evidence type="ECO:0000313" key="5">
    <source>
        <dbReference type="Proteomes" id="UP000604475"/>
    </source>
</evidence>
<evidence type="ECO:0000259" key="3">
    <source>
        <dbReference type="SMART" id="SM00822"/>
    </source>
</evidence>
<dbReference type="FunFam" id="3.40.50.720:FF:000084">
    <property type="entry name" value="Short-chain dehydrogenase reductase"/>
    <property type="match status" value="1"/>
</dbReference>
<dbReference type="PANTHER" id="PTHR43639">
    <property type="entry name" value="OXIDOREDUCTASE, SHORT-CHAIN DEHYDROGENASE/REDUCTASE FAMILY (AFU_ORTHOLOGUE AFUA_5G02870)"/>
    <property type="match status" value="1"/>
</dbReference>
<dbReference type="PROSITE" id="PS00061">
    <property type="entry name" value="ADH_SHORT"/>
    <property type="match status" value="1"/>
</dbReference>
<dbReference type="PRINTS" id="PR00081">
    <property type="entry name" value="GDHRDH"/>
</dbReference>
<proteinExistence type="inferred from homology"/>
<evidence type="ECO:0000256" key="2">
    <source>
        <dbReference type="ARBA" id="ARBA00023002"/>
    </source>
</evidence>
<protein>
    <submittedName>
        <fullName evidence="4">SDR family oxidoreductase</fullName>
    </submittedName>
</protein>
<dbReference type="CDD" id="cd05233">
    <property type="entry name" value="SDR_c"/>
    <property type="match status" value="1"/>
</dbReference>
<dbReference type="SUPFAM" id="SSF51735">
    <property type="entry name" value="NAD(P)-binding Rossmann-fold domains"/>
    <property type="match status" value="1"/>
</dbReference>
<dbReference type="InterPro" id="IPR036291">
    <property type="entry name" value="NAD(P)-bd_dom_sf"/>
</dbReference>
<comment type="caution">
    <text evidence="4">The sequence shown here is derived from an EMBL/GenBank/DDBJ whole genome shotgun (WGS) entry which is preliminary data.</text>
</comment>
<comment type="similarity">
    <text evidence="1">Belongs to the short-chain dehydrogenases/reductases (SDR) family.</text>
</comment>
<reference evidence="4" key="1">
    <citation type="submission" date="2020-12" db="EMBL/GenBank/DDBJ databases">
        <title>Genomic characterization of non-nitrogen-fixing Frankia strains.</title>
        <authorList>
            <person name="Carlos-Shanley C."/>
            <person name="Guerra T."/>
            <person name="Hahn D."/>
        </authorList>
    </citation>
    <scope>NUCLEOTIDE SEQUENCE</scope>
    <source>
        <strain evidence="4">CN6</strain>
    </source>
</reference>
<dbReference type="SMART" id="SM00822">
    <property type="entry name" value="PKS_KR"/>
    <property type="match status" value="1"/>
</dbReference>
<dbReference type="InterPro" id="IPR020904">
    <property type="entry name" value="Sc_DH/Rdtase_CS"/>
</dbReference>
<dbReference type="EMBL" id="JAEACQ010000206">
    <property type="protein sequence ID" value="MBL7629049.1"/>
    <property type="molecule type" value="Genomic_DNA"/>
</dbReference>
<evidence type="ECO:0000256" key="1">
    <source>
        <dbReference type="ARBA" id="ARBA00006484"/>
    </source>
</evidence>
<dbReference type="RefSeq" id="WP_203003882.1">
    <property type="nucleotide sequence ID" value="NZ_JADWYU010000174.1"/>
</dbReference>
<dbReference type="AlphaFoldDB" id="A0A937RKL2"/>
<name>A0A937RKL2_9ACTN</name>
<dbReference type="InterPro" id="IPR057326">
    <property type="entry name" value="KR_dom"/>
</dbReference>
<sequence length="250" mass="25060">MGTLDGRTAIVTGAGQGIGRGIALALASRGASVTVAELNADNAVAVAAEIEARGAKALAFPCDIRDSAQVEACVAATVEHFGGLRILVNNAMAARVGVPLEETTDDDLALALAVGPAATLAFMRAAFPHLKGDGRIVNLRSGSELSGLAGFSAYVAAKAAVGGLTKVAAREWGVHGITVNAVAPFAAGPSMRAHFDSTPGFMDEVLRGLSIKRVGDPEQDIGGTVAFLVGPDAGYITGCTVSADGGGSFL</sequence>
<organism evidence="4 5">
    <name type="scientific">Frankia nepalensis</name>
    <dbReference type="NCBI Taxonomy" id="1836974"/>
    <lineage>
        <taxon>Bacteria</taxon>
        <taxon>Bacillati</taxon>
        <taxon>Actinomycetota</taxon>
        <taxon>Actinomycetes</taxon>
        <taxon>Frankiales</taxon>
        <taxon>Frankiaceae</taxon>
        <taxon>Frankia</taxon>
    </lineage>
</organism>
<gene>
    <name evidence="4" type="ORF">I7412_18180</name>
</gene>
<dbReference type="GO" id="GO:0016491">
    <property type="term" value="F:oxidoreductase activity"/>
    <property type="evidence" value="ECO:0007669"/>
    <property type="project" value="UniProtKB-KW"/>
</dbReference>
<accession>A0A937RKL2</accession>
<dbReference type="Pfam" id="PF13561">
    <property type="entry name" value="adh_short_C2"/>
    <property type="match status" value="1"/>
</dbReference>
<dbReference type="InterPro" id="IPR002347">
    <property type="entry name" value="SDR_fam"/>
</dbReference>
<dbReference type="PRINTS" id="PR00080">
    <property type="entry name" value="SDRFAMILY"/>
</dbReference>
<keyword evidence="2" id="KW-0560">Oxidoreductase</keyword>
<dbReference type="Proteomes" id="UP000604475">
    <property type="component" value="Unassembled WGS sequence"/>
</dbReference>
<dbReference type="PANTHER" id="PTHR43639:SF1">
    <property type="entry name" value="SHORT-CHAIN DEHYDROGENASE_REDUCTASE FAMILY PROTEIN"/>
    <property type="match status" value="1"/>
</dbReference>
<feature type="domain" description="Ketoreductase" evidence="3">
    <location>
        <begin position="7"/>
        <end position="188"/>
    </location>
</feature>
<dbReference type="Gene3D" id="3.40.50.720">
    <property type="entry name" value="NAD(P)-binding Rossmann-like Domain"/>
    <property type="match status" value="1"/>
</dbReference>